<reference evidence="2 3" key="1">
    <citation type="journal article" date="2020" name="Microb. Ecol.">
        <title>Ecogenomics of the Marine Benthic Filamentous Cyanobacterium Adonisia.</title>
        <authorList>
            <person name="Walter J.M."/>
            <person name="Coutinho F.H."/>
            <person name="Leomil L."/>
            <person name="Hargreaves P.I."/>
            <person name="Campeao M.E."/>
            <person name="Vieira V.V."/>
            <person name="Silva B.S."/>
            <person name="Fistarol G.O."/>
            <person name="Salomon P.S."/>
            <person name="Sawabe T."/>
            <person name="Mino S."/>
            <person name="Hosokawa M."/>
            <person name="Miyashita H."/>
            <person name="Maruyama F."/>
            <person name="van Verk M.C."/>
            <person name="Dutilh B.E."/>
            <person name="Thompson C.C."/>
            <person name="Thompson F.L."/>
        </authorList>
    </citation>
    <scope>NUCLEOTIDE SEQUENCE [LARGE SCALE GENOMIC DNA]</scope>
    <source>
        <strain evidence="2 3">CCMR0082</strain>
    </source>
</reference>
<proteinExistence type="predicted"/>
<name>A0A6M0S522_9CYAN</name>
<comment type="caution">
    <text evidence="2">The sequence shown here is derived from an EMBL/GenBank/DDBJ whole genome shotgun (WGS) entry which is preliminary data.</text>
</comment>
<gene>
    <name evidence="2" type="ORF">D0962_12215</name>
</gene>
<protein>
    <submittedName>
        <fullName evidence="2">Uncharacterized protein</fullName>
    </submittedName>
</protein>
<dbReference type="AlphaFoldDB" id="A0A6M0S522"/>
<organism evidence="2 3">
    <name type="scientific">Adonisia turfae CCMR0082</name>
    <dbReference type="NCBI Taxonomy" id="2304604"/>
    <lineage>
        <taxon>Bacteria</taxon>
        <taxon>Bacillati</taxon>
        <taxon>Cyanobacteriota</taxon>
        <taxon>Adonisia</taxon>
        <taxon>Adonisia turfae</taxon>
    </lineage>
</organism>
<evidence type="ECO:0000313" key="2">
    <source>
        <dbReference type="EMBL" id="NEZ63538.1"/>
    </source>
</evidence>
<accession>A0A6M0S522</accession>
<dbReference type="RefSeq" id="WP_163663081.1">
    <property type="nucleotide sequence ID" value="NZ_QZCE01000002.1"/>
</dbReference>
<dbReference type="Proteomes" id="UP000473574">
    <property type="component" value="Unassembled WGS sequence"/>
</dbReference>
<dbReference type="EMBL" id="QZCE01000002">
    <property type="protein sequence ID" value="NEZ63538.1"/>
    <property type="molecule type" value="Genomic_DNA"/>
</dbReference>
<evidence type="ECO:0000256" key="1">
    <source>
        <dbReference type="SAM" id="MobiDB-lite"/>
    </source>
</evidence>
<sequence>MNYIINESQKRKIIDALRFAADIGNARAAQEWNKLADYLEVLEPEKPQTNQLLSVSSPSKPPVATPQ</sequence>
<feature type="region of interest" description="Disordered" evidence="1">
    <location>
        <begin position="47"/>
        <end position="67"/>
    </location>
</feature>
<evidence type="ECO:0000313" key="3">
    <source>
        <dbReference type="Proteomes" id="UP000473574"/>
    </source>
</evidence>